<gene>
    <name evidence="2" type="ORF">HaLaN_11224</name>
</gene>
<feature type="non-terminal residue" evidence="2">
    <location>
        <position position="145"/>
    </location>
</feature>
<protein>
    <submittedName>
        <fullName evidence="2">Uncharacterized protein</fullName>
    </submittedName>
</protein>
<dbReference type="EMBL" id="BLLF01000801">
    <property type="protein sequence ID" value="GFH15064.1"/>
    <property type="molecule type" value="Genomic_DNA"/>
</dbReference>
<proteinExistence type="predicted"/>
<evidence type="ECO:0000313" key="2">
    <source>
        <dbReference type="EMBL" id="GFH15064.1"/>
    </source>
</evidence>
<feature type="coiled-coil region" evidence="1">
    <location>
        <begin position="75"/>
        <end position="102"/>
    </location>
</feature>
<accession>A0A699Z898</accession>
<evidence type="ECO:0000256" key="1">
    <source>
        <dbReference type="SAM" id="Coils"/>
    </source>
</evidence>
<keyword evidence="1" id="KW-0175">Coiled coil</keyword>
<dbReference type="AlphaFoldDB" id="A0A699Z898"/>
<evidence type="ECO:0000313" key="3">
    <source>
        <dbReference type="Proteomes" id="UP000485058"/>
    </source>
</evidence>
<keyword evidence="3" id="KW-1185">Reference proteome</keyword>
<comment type="caution">
    <text evidence="2">The sequence shown here is derived from an EMBL/GenBank/DDBJ whole genome shotgun (WGS) entry which is preliminary data.</text>
</comment>
<name>A0A699Z898_HAELA</name>
<sequence length="145" mass="15958">MLVSDQQNLAALASLGRDLSKLMALVLNADTLRALEVKKSTSIALEALQDVAKRIYEYIEETKDSKPWPIRLFRFALTRVEILELEQQLEKAKALLQLTSNLEVAAIVLNSEAQAEAAGAQVKQIMARRGLTEQQLAADPTALGE</sequence>
<organism evidence="2 3">
    <name type="scientific">Haematococcus lacustris</name>
    <name type="common">Green alga</name>
    <name type="synonym">Haematococcus pluvialis</name>
    <dbReference type="NCBI Taxonomy" id="44745"/>
    <lineage>
        <taxon>Eukaryota</taxon>
        <taxon>Viridiplantae</taxon>
        <taxon>Chlorophyta</taxon>
        <taxon>core chlorophytes</taxon>
        <taxon>Chlorophyceae</taxon>
        <taxon>CS clade</taxon>
        <taxon>Chlamydomonadales</taxon>
        <taxon>Haematococcaceae</taxon>
        <taxon>Haematococcus</taxon>
    </lineage>
</organism>
<dbReference type="Proteomes" id="UP000485058">
    <property type="component" value="Unassembled WGS sequence"/>
</dbReference>
<reference evidence="2 3" key="1">
    <citation type="submission" date="2020-02" db="EMBL/GenBank/DDBJ databases">
        <title>Draft genome sequence of Haematococcus lacustris strain NIES-144.</title>
        <authorList>
            <person name="Morimoto D."/>
            <person name="Nakagawa S."/>
            <person name="Yoshida T."/>
            <person name="Sawayama S."/>
        </authorList>
    </citation>
    <scope>NUCLEOTIDE SEQUENCE [LARGE SCALE GENOMIC DNA]</scope>
    <source>
        <strain evidence="2 3">NIES-144</strain>
    </source>
</reference>